<feature type="domain" description="CFEM" evidence="12">
    <location>
        <begin position="1"/>
        <end position="115"/>
    </location>
</feature>
<dbReference type="EMBL" id="SRPW01003964">
    <property type="protein sequence ID" value="KAG5985727.1"/>
    <property type="molecule type" value="Genomic_DNA"/>
</dbReference>
<keyword evidence="4" id="KW-0964">Secreted</keyword>
<dbReference type="GO" id="GO:0005576">
    <property type="term" value="C:extracellular region"/>
    <property type="evidence" value="ECO:0007669"/>
    <property type="project" value="UniProtKB-SubCell"/>
</dbReference>
<evidence type="ECO:0000256" key="2">
    <source>
        <dbReference type="ARBA" id="ARBA00004613"/>
    </source>
</evidence>
<comment type="subcellular location">
    <subcellularLocation>
        <location evidence="1">Membrane</location>
        <topology evidence="1">Lipid-anchor</topology>
        <topology evidence="1">GPI-anchor</topology>
    </subcellularLocation>
    <subcellularLocation>
        <location evidence="2">Secreted</location>
    </subcellularLocation>
</comment>
<dbReference type="PROSITE" id="PS52012">
    <property type="entry name" value="CFEM"/>
    <property type="match status" value="1"/>
</dbReference>
<evidence type="ECO:0000256" key="4">
    <source>
        <dbReference type="ARBA" id="ARBA00022525"/>
    </source>
</evidence>
<organism evidence="13 14">
    <name type="scientific">Claviceps pusilla</name>
    <dbReference type="NCBI Taxonomy" id="123648"/>
    <lineage>
        <taxon>Eukaryota</taxon>
        <taxon>Fungi</taxon>
        <taxon>Dikarya</taxon>
        <taxon>Ascomycota</taxon>
        <taxon>Pezizomycotina</taxon>
        <taxon>Sordariomycetes</taxon>
        <taxon>Hypocreomycetidae</taxon>
        <taxon>Hypocreales</taxon>
        <taxon>Clavicipitaceae</taxon>
        <taxon>Claviceps</taxon>
    </lineage>
</organism>
<evidence type="ECO:0000256" key="5">
    <source>
        <dbReference type="ARBA" id="ARBA00022622"/>
    </source>
</evidence>
<comment type="caution">
    <text evidence="13">The sequence shown here is derived from an EMBL/GenBank/DDBJ whole genome shotgun (WGS) entry which is preliminary data.</text>
</comment>
<feature type="compositionally biased region" description="Polar residues" evidence="10">
    <location>
        <begin position="91"/>
        <end position="100"/>
    </location>
</feature>
<keyword evidence="14" id="KW-1185">Reference proteome</keyword>
<accession>A0A9P7N2A2</accession>
<evidence type="ECO:0000256" key="8">
    <source>
        <dbReference type="ARBA" id="ARBA00023288"/>
    </source>
</evidence>
<evidence type="ECO:0000256" key="9">
    <source>
        <dbReference type="PROSITE-ProRule" id="PRU01356"/>
    </source>
</evidence>
<evidence type="ECO:0000256" key="11">
    <source>
        <dbReference type="SAM" id="SignalP"/>
    </source>
</evidence>
<feature type="signal peptide" evidence="11">
    <location>
        <begin position="1"/>
        <end position="16"/>
    </location>
</feature>
<name>A0A9P7N2A2_9HYPO</name>
<evidence type="ECO:0000259" key="12">
    <source>
        <dbReference type="PROSITE" id="PS52012"/>
    </source>
</evidence>
<sequence>MKFSLFALSVAGLAAAQSLNGIAPCVASCIQKALGQTGCNGSPQEVAACACRAETQAKLLGPVAECATENKCTTADLLAAQKIASEQCKNGGSADQNAAKGSSSSSSSSSPMTTHSSGSLAPTLAPTSTSATGAIIPTSNANATSSGAAGPSAGLTGTRTGTGAQPSATNAAAVMGPAAGALLALFAAAIAL</sequence>
<dbReference type="GO" id="GO:0098552">
    <property type="term" value="C:side of membrane"/>
    <property type="evidence" value="ECO:0007669"/>
    <property type="project" value="UniProtKB-KW"/>
</dbReference>
<keyword evidence="8" id="KW-0449">Lipoprotein</keyword>
<evidence type="ECO:0000256" key="10">
    <source>
        <dbReference type="SAM" id="MobiDB-lite"/>
    </source>
</evidence>
<comment type="similarity">
    <text evidence="3">Belongs to the RBT5 family.</text>
</comment>
<keyword evidence="7" id="KW-1015">Disulfide bond</keyword>
<dbReference type="OrthoDB" id="3559948at2759"/>
<evidence type="ECO:0000256" key="3">
    <source>
        <dbReference type="ARBA" id="ARBA00010031"/>
    </source>
</evidence>
<keyword evidence="6 11" id="KW-0732">Signal</keyword>
<dbReference type="Proteomes" id="UP000748025">
    <property type="component" value="Unassembled WGS sequence"/>
</dbReference>
<evidence type="ECO:0000256" key="7">
    <source>
        <dbReference type="ARBA" id="ARBA00023157"/>
    </source>
</evidence>
<dbReference type="AlphaFoldDB" id="A0A9P7N2A2"/>
<keyword evidence="5" id="KW-0472">Membrane</keyword>
<comment type="caution">
    <text evidence="9">Lacks conserved residue(s) required for the propagation of feature annotation.</text>
</comment>
<evidence type="ECO:0000313" key="13">
    <source>
        <dbReference type="EMBL" id="KAG5985727.1"/>
    </source>
</evidence>
<feature type="region of interest" description="Disordered" evidence="10">
    <location>
        <begin position="91"/>
        <end position="167"/>
    </location>
</feature>
<dbReference type="InterPro" id="IPR008427">
    <property type="entry name" value="Extracellular_membr_CFEM_dom"/>
</dbReference>
<reference evidence="13" key="1">
    <citation type="journal article" date="2020" name="bioRxiv">
        <title>Whole genome comparisons of ergot fungi reveals the divergence and evolution of species within the genus Claviceps are the result of varying mechanisms driving genome evolution and host range expansion.</title>
        <authorList>
            <person name="Wyka S.A."/>
            <person name="Mondo S.J."/>
            <person name="Liu M."/>
            <person name="Dettman J."/>
            <person name="Nalam V."/>
            <person name="Broders K.D."/>
        </authorList>
    </citation>
    <scope>NUCLEOTIDE SEQUENCE</scope>
    <source>
        <strain evidence="13">CCC 602</strain>
    </source>
</reference>
<evidence type="ECO:0000256" key="1">
    <source>
        <dbReference type="ARBA" id="ARBA00004589"/>
    </source>
</evidence>
<dbReference type="Pfam" id="PF05730">
    <property type="entry name" value="CFEM"/>
    <property type="match status" value="1"/>
</dbReference>
<feature type="chain" id="PRO_5040500342" description="CFEM domain-containing protein" evidence="11">
    <location>
        <begin position="17"/>
        <end position="192"/>
    </location>
</feature>
<gene>
    <name evidence="13" type="ORF">E4U43_005918</name>
</gene>
<evidence type="ECO:0000256" key="6">
    <source>
        <dbReference type="ARBA" id="ARBA00022729"/>
    </source>
</evidence>
<proteinExistence type="inferred from homology"/>
<feature type="compositionally biased region" description="Low complexity" evidence="10">
    <location>
        <begin position="101"/>
        <end position="167"/>
    </location>
</feature>
<protein>
    <recommendedName>
        <fullName evidence="12">CFEM domain-containing protein</fullName>
    </recommendedName>
</protein>
<evidence type="ECO:0000313" key="14">
    <source>
        <dbReference type="Proteomes" id="UP000748025"/>
    </source>
</evidence>
<keyword evidence="5" id="KW-0336">GPI-anchor</keyword>
<keyword evidence="5" id="KW-0325">Glycoprotein</keyword>